<feature type="region of interest" description="Disordered" evidence="4">
    <location>
        <begin position="56"/>
        <end position="112"/>
    </location>
</feature>
<dbReference type="PANTHER" id="PTHR45789:SF2">
    <property type="entry name" value="FI18025P1"/>
    <property type="match status" value="1"/>
</dbReference>
<feature type="compositionally biased region" description="Polar residues" evidence="4">
    <location>
        <begin position="102"/>
        <end position="112"/>
    </location>
</feature>
<evidence type="ECO:0000313" key="6">
    <source>
        <dbReference type="EMBL" id="TFL04870.1"/>
    </source>
</evidence>
<dbReference type="Pfam" id="PF00505">
    <property type="entry name" value="HMG_box"/>
    <property type="match status" value="1"/>
</dbReference>
<evidence type="ECO:0000256" key="2">
    <source>
        <dbReference type="ARBA" id="ARBA00023242"/>
    </source>
</evidence>
<evidence type="ECO:0000313" key="7">
    <source>
        <dbReference type="Proteomes" id="UP000305067"/>
    </source>
</evidence>
<feature type="DNA-binding region" description="HMG box" evidence="3">
    <location>
        <begin position="15"/>
        <end position="83"/>
    </location>
</feature>
<dbReference type="SMART" id="SM00398">
    <property type="entry name" value="HMG"/>
    <property type="match status" value="1"/>
</dbReference>
<dbReference type="InterPro" id="IPR009071">
    <property type="entry name" value="HMG_box_dom"/>
</dbReference>
<feature type="compositionally biased region" description="Low complexity" evidence="4">
    <location>
        <begin position="403"/>
        <end position="426"/>
    </location>
</feature>
<reference evidence="6 7" key="1">
    <citation type="journal article" date="2019" name="Nat. Ecol. Evol.">
        <title>Megaphylogeny resolves global patterns of mushroom evolution.</title>
        <authorList>
            <person name="Varga T."/>
            <person name="Krizsan K."/>
            <person name="Foldi C."/>
            <person name="Dima B."/>
            <person name="Sanchez-Garcia M."/>
            <person name="Sanchez-Ramirez S."/>
            <person name="Szollosi G.J."/>
            <person name="Szarkandi J.G."/>
            <person name="Papp V."/>
            <person name="Albert L."/>
            <person name="Andreopoulos W."/>
            <person name="Angelini C."/>
            <person name="Antonin V."/>
            <person name="Barry K.W."/>
            <person name="Bougher N.L."/>
            <person name="Buchanan P."/>
            <person name="Buyck B."/>
            <person name="Bense V."/>
            <person name="Catcheside P."/>
            <person name="Chovatia M."/>
            <person name="Cooper J."/>
            <person name="Damon W."/>
            <person name="Desjardin D."/>
            <person name="Finy P."/>
            <person name="Geml J."/>
            <person name="Haridas S."/>
            <person name="Hughes K."/>
            <person name="Justo A."/>
            <person name="Karasinski D."/>
            <person name="Kautmanova I."/>
            <person name="Kiss B."/>
            <person name="Kocsube S."/>
            <person name="Kotiranta H."/>
            <person name="LaButti K.M."/>
            <person name="Lechner B.E."/>
            <person name="Liimatainen K."/>
            <person name="Lipzen A."/>
            <person name="Lukacs Z."/>
            <person name="Mihaltcheva S."/>
            <person name="Morgado L.N."/>
            <person name="Niskanen T."/>
            <person name="Noordeloos M.E."/>
            <person name="Ohm R.A."/>
            <person name="Ortiz-Santana B."/>
            <person name="Ovrebo C."/>
            <person name="Racz N."/>
            <person name="Riley R."/>
            <person name="Savchenko A."/>
            <person name="Shiryaev A."/>
            <person name="Soop K."/>
            <person name="Spirin V."/>
            <person name="Szebenyi C."/>
            <person name="Tomsovsky M."/>
            <person name="Tulloss R.E."/>
            <person name="Uehling J."/>
            <person name="Grigoriev I.V."/>
            <person name="Vagvolgyi C."/>
            <person name="Papp T."/>
            <person name="Martin F.M."/>
            <person name="Miettinen O."/>
            <person name="Hibbett D.S."/>
            <person name="Nagy L.G."/>
        </authorList>
    </citation>
    <scope>NUCLEOTIDE SEQUENCE [LARGE SCALE GENOMIC DNA]</scope>
    <source>
        <strain evidence="6 7">CBS 309.79</strain>
    </source>
</reference>
<dbReference type="OrthoDB" id="6247875at2759"/>
<feature type="region of interest" description="Disordered" evidence="4">
    <location>
        <begin position="403"/>
        <end position="472"/>
    </location>
</feature>
<dbReference type="STRING" id="1884261.A0A5C3QVQ1"/>
<keyword evidence="7" id="KW-1185">Reference proteome</keyword>
<proteinExistence type="predicted"/>
<dbReference type="Proteomes" id="UP000305067">
    <property type="component" value="Unassembled WGS sequence"/>
</dbReference>
<feature type="domain" description="HMG box" evidence="5">
    <location>
        <begin position="15"/>
        <end position="83"/>
    </location>
</feature>
<dbReference type="CDD" id="cd01389">
    <property type="entry name" value="HMG-box_ROX1-like"/>
    <property type="match status" value="1"/>
</dbReference>
<dbReference type="Gene3D" id="1.10.30.10">
    <property type="entry name" value="High mobility group box domain"/>
    <property type="match status" value="1"/>
</dbReference>
<organism evidence="6 7">
    <name type="scientific">Pterulicium gracile</name>
    <dbReference type="NCBI Taxonomy" id="1884261"/>
    <lineage>
        <taxon>Eukaryota</taxon>
        <taxon>Fungi</taxon>
        <taxon>Dikarya</taxon>
        <taxon>Basidiomycota</taxon>
        <taxon>Agaricomycotina</taxon>
        <taxon>Agaricomycetes</taxon>
        <taxon>Agaricomycetidae</taxon>
        <taxon>Agaricales</taxon>
        <taxon>Pleurotineae</taxon>
        <taxon>Pterulaceae</taxon>
        <taxon>Pterulicium</taxon>
    </lineage>
</organism>
<evidence type="ECO:0000256" key="4">
    <source>
        <dbReference type="SAM" id="MobiDB-lite"/>
    </source>
</evidence>
<dbReference type="PANTHER" id="PTHR45789">
    <property type="entry name" value="FI18025P1"/>
    <property type="match status" value="1"/>
</dbReference>
<evidence type="ECO:0000256" key="1">
    <source>
        <dbReference type="ARBA" id="ARBA00023125"/>
    </source>
</evidence>
<feature type="compositionally biased region" description="Basic and acidic residues" evidence="4">
    <location>
        <begin position="58"/>
        <end position="79"/>
    </location>
</feature>
<dbReference type="PROSITE" id="PS50118">
    <property type="entry name" value="HMG_BOX_2"/>
    <property type="match status" value="1"/>
</dbReference>
<accession>A0A5C3QVQ1</accession>
<dbReference type="InterPro" id="IPR036910">
    <property type="entry name" value="HMG_box_dom_sf"/>
</dbReference>
<name>A0A5C3QVQ1_9AGAR</name>
<protein>
    <recommendedName>
        <fullName evidence="5">HMG box domain-containing protein</fullName>
    </recommendedName>
</protein>
<dbReference type="GO" id="GO:0000978">
    <property type="term" value="F:RNA polymerase II cis-regulatory region sequence-specific DNA binding"/>
    <property type="evidence" value="ECO:0007669"/>
    <property type="project" value="TreeGrafter"/>
</dbReference>
<gene>
    <name evidence="6" type="ORF">BDV98DRAFT_580866</name>
</gene>
<keyword evidence="1 3" id="KW-0238">DNA-binding</keyword>
<dbReference type="EMBL" id="ML178818">
    <property type="protein sequence ID" value="TFL04870.1"/>
    <property type="molecule type" value="Genomic_DNA"/>
</dbReference>
<dbReference type="GO" id="GO:0005634">
    <property type="term" value="C:nucleus"/>
    <property type="evidence" value="ECO:0007669"/>
    <property type="project" value="UniProtKB-UniRule"/>
</dbReference>
<keyword evidence="2 3" id="KW-0539">Nucleus</keyword>
<dbReference type="SUPFAM" id="SSF47095">
    <property type="entry name" value="HMG-box"/>
    <property type="match status" value="1"/>
</dbReference>
<evidence type="ECO:0000256" key="3">
    <source>
        <dbReference type="PROSITE-ProRule" id="PRU00267"/>
    </source>
</evidence>
<sequence>MPPQRSAKEEKRVNPPRPPNPWIIYRQDKWKEFKAQNIKGSQSEMSRRIAAAWAAEPPHVKADYDRRAAQAKADHHIRYPDYSYKPQQKKKGKKGEDAEESPATNGQRVSSYGTTALQPITIVTYPYPGENPNDVSIYGSAGPSPPLSMAGSPGNIHVAYPRVPSHSATSHTSLTAAVHHQIARVSSQSSAIATQLSHAQERRNTTPAPEPTPWGMPFAPEQDPTYLPNQASSITLPMVNDWIPTPAEPEIDPLMFSPDFDFTSFMNQLLSEGADAFQVNGGGEMFESGQELEIRLDGVQHAHTDSWNNVPSTSQPVASTSSLMMPAFNPQPVASTPSLMMPTFNPQFQSNTATWETLEEPSYQSYAPHEDQYINDHTTSPDDEYSSGFAGAETAGSYELHYPAGAGSSSTSASSSRVASVVPASREQSPAPYHPPTGAMQSTTRRVGGAWRKPASPQAQPPVLHRLHATAS</sequence>
<dbReference type="InterPro" id="IPR051356">
    <property type="entry name" value="SOX/SOX-like_TF"/>
</dbReference>
<dbReference type="GO" id="GO:0000981">
    <property type="term" value="F:DNA-binding transcription factor activity, RNA polymerase II-specific"/>
    <property type="evidence" value="ECO:0007669"/>
    <property type="project" value="TreeGrafter"/>
</dbReference>
<evidence type="ECO:0000259" key="5">
    <source>
        <dbReference type="PROSITE" id="PS50118"/>
    </source>
</evidence>
<feature type="region of interest" description="Disordered" evidence="4">
    <location>
        <begin position="1"/>
        <end position="23"/>
    </location>
</feature>
<dbReference type="AlphaFoldDB" id="A0A5C3QVQ1"/>
<feature type="compositionally biased region" description="Basic and acidic residues" evidence="4">
    <location>
        <begin position="1"/>
        <end position="13"/>
    </location>
</feature>